<sequence length="181" mass="20292">MPDGDLMPLTRHKPDTTVENGYKGATKTMGFIARQWGSPSVEEKKNQHHMTTGETPRSKVKAKGTTMPVLSILPMATKPPVKLPEVIEQQTTGPTILTCDSPGDPPLDLDMFLTRLKTHMFSISCMAFQDVWNVDLERVKDCCIHVLSPQGKLIPFCMYNLTDVQGKSLYRKSPMINKERC</sequence>
<organism evidence="2 3">
    <name type="scientific">Desulfocicer vacuolatum DSM 3385</name>
    <dbReference type="NCBI Taxonomy" id="1121400"/>
    <lineage>
        <taxon>Bacteria</taxon>
        <taxon>Pseudomonadati</taxon>
        <taxon>Thermodesulfobacteriota</taxon>
        <taxon>Desulfobacteria</taxon>
        <taxon>Desulfobacterales</taxon>
        <taxon>Desulfobacteraceae</taxon>
        <taxon>Desulfocicer</taxon>
    </lineage>
</organism>
<dbReference type="PANTHER" id="PTHR43306:SF1">
    <property type="entry name" value="7,8-DIHYDRO-6-HYDROXYMETHYLPTERIN DIMETHYLTRANSFERASE"/>
    <property type="match status" value="1"/>
</dbReference>
<protein>
    <submittedName>
        <fullName evidence="2">Uncharacterized protein</fullName>
    </submittedName>
</protein>
<proteinExistence type="predicted"/>
<accession>A0A1W2ENW3</accession>
<dbReference type="PANTHER" id="PTHR43306">
    <property type="entry name" value="7,8-DIHYDRO-6-HYDROXYMETHYLPTERIN DIMETHYLTRANSFERASE"/>
    <property type="match status" value="1"/>
</dbReference>
<evidence type="ECO:0000313" key="3">
    <source>
        <dbReference type="Proteomes" id="UP000192418"/>
    </source>
</evidence>
<dbReference type="Proteomes" id="UP000192418">
    <property type="component" value="Unassembled WGS sequence"/>
</dbReference>
<dbReference type="STRING" id="1121400.SAMN02746065_1365"/>
<dbReference type="AlphaFoldDB" id="A0A1W2ENW3"/>
<name>A0A1W2ENW3_9BACT</name>
<feature type="region of interest" description="Disordered" evidence="1">
    <location>
        <begin position="1"/>
        <end position="22"/>
    </location>
</feature>
<feature type="region of interest" description="Disordered" evidence="1">
    <location>
        <begin position="40"/>
        <end position="63"/>
    </location>
</feature>
<keyword evidence="3" id="KW-1185">Reference proteome</keyword>
<evidence type="ECO:0000256" key="1">
    <source>
        <dbReference type="SAM" id="MobiDB-lite"/>
    </source>
</evidence>
<reference evidence="2 3" key="1">
    <citation type="submission" date="2017-04" db="EMBL/GenBank/DDBJ databases">
        <authorList>
            <person name="Afonso C.L."/>
            <person name="Miller P.J."/>
            <person name="Scott M.A."/>
            <person name="Spackman E."/>
            <person name="Goraichik I."/>
            <person name="Dimitrov K.M."/>
            <person name="Suarez D.L."/>
            <person name="Swayne D.E."/>
        </authorList>
    </citation>
    <scope>NUCLEOTIDE SEQUENCE [LARGE SCALE GENOMIC DNA]</scope>
    <source>
        <strain evidence="2 3">DSM 3385</strain>
    </source>
</reference>
<evidence type="ECO:0000313" key="2">
    <source>
        <dbReference type="EMBL" id="SMD10956.1"/>
    </source>
</evidence>
<gene>
    <name evidence="2" type="ORF">SAMN02746065_1365</name>
</gene>
<dbReference type="InterPro" id="IPR034474">
    <property type="entry name" value="Methyltransferase_Class_D"/>
</dbReference>
<dbReference type="EMBL" id="FWXY01000036">
    <property type="protein sequence ID" value="SMD10956.1"/>
    <property type="molecule type" value="Genomic_DNA"/>
</dbReference>